<feature type="non-terminal residue" evidence="1">
    <location>
        <position position="1"/>
    </location>
</feature>
<accession>A0ABY2DH34</accession>
<proteinExistence type="predicted"/>
<sequence length="110" mass="11811">YRLAGENDRAVVYADEVIRSSTDLDGTLRKPMRIAEAEITLAVVAARQGDVERAVALGRRAISGERKSLPSLLMVSGELSRVLSADYSDVSTSADFLEELRALGTGSVDL</sequence>
<evidence type="ECO:0000313" key="2">
    <source>
        <dbReference type="Proteomes" id="UP000295626"/>
    </source>
</evidence>
<protein>
    <submittedName>
        <fullName evidence="1">XRE family transcriptional regulator</fullName>
    </submittedName>
</protein>
<gene>
    <name evidence="1" type="ORF">E1091_14400</name>
</gene>
<keyword evidence="2" id="KW-1185">Reference proteome</keyword>
<name>A0ABY2DH34_9ACTN</name>
<reference evidence="1 2" key="1">
    <citation type="submission" date="2019-02" db="EMBL/GenBank/DDBJ databases">
        <title>Draft genome sequences of novel Actinobacteria.</title>
        <authorList>
            <person name="Sahin N."/>
            <person name="Ay H."/>
            <person name="Saygin H."/>
        </authorList>
    </citation>
    <scope>NUCLEOTIDE SEQUENCE [LARGE SCALE GENOMIC DNA]</scope>
    <source>
        <strain evidence="1 2">JCM 30529</strain>
    </source>
</reference>
<comment type="caution">
    <text evidence="1">The sequence shown here is derived from an EMBL/GenBank/DDBJ whole genome shotgun (WGS) entry which is preliminary data.</text>
</comment>
<dbReference type="EMBL" id="SMKE01000570">
    <property type="protein sequence ID" value="TDB90074.1"/>
    <property type="molecule type" value="Genomic_DNA"/>
</dbReference>
<evidence type="ECO:0000313" key="1">
    <source>
        <dbReference type="EMBL" id="TDB90074.1"/>
    </source>
</evidence>
<dbReference type="Proteomes" id="UP000295626">
    <property type="component" value="Unassembled WGS sequence"/>
</dbReference>
<organism evidence="1 2">
    <name type="scientific">Micromonospora fluostatini</name>
    <dbReference type="NCBI Taxonomy" id="1629071"/>
    <lineage>
        <taxon>Bacteria</taxon>
        <taxon>Bacillati</taxon>
        <taxon>Actinomycetota</taxon>
        <taxon>Actinomycetes</taxon>
        <taxon>Micromonosporales</taxon>
        <taxon>Micromonosporaceae</taxon>
        <taxon>Micromonospora</taxon>
    </lineage>
</organism>